<gene>
    <name evidence="2" type="ORF">C8D77_1011161</name>
</gene>
<evidence type="ECO:0000259" key="1">
    <source>
        <dbReference type="Pfam" id="PF13452"/>
    </source>
</evidence>
<reference evidence="2 3" key="1">
    <citation type="submission" date="2018-05" db="EMBL/GenBank/DDBJ databases">
        <title>Genomic Encyclopedia of Type Strains, Phase IV (KMG-IV): sequencing the most valuable type-strain genomes for metagenomic binning, comparative biology and taxonomic classification.</title>
        <authorList>
            <person name="Goeker M."/>
        </authorList>
    </citation>
    <scope>NUCLEOTIDE SEQUENCE [LARGE SCALE GENOMIC DNA]</scope>
    <source>
        <strain evidence="2 3">DSM 2626</strain>
    </source>
</reference>
<evidence type="ECO:0000313" key="3">
    <source>
        <dbReference type="Proteomes" id="UP000245631"/>
    </source>
</evidence>
<proteinExistence type="predicted"/>
<dbReference type="PANTHER" id="PTHR28152:SF1">
    <property type="entry name" value="HYDROXYACYL-THIOESTER DEHYDRATASE TYPE 2, MITOCHONDRIAL"/>
    <property type="match status" value="1"/>
</dbReference>
<dbReference type="GeneID" id="61050494"/>
<name>A0A8E3B7Q1_RHILI</name>
<dbReference type="InterPro" id="IPR052741">
    <property type="entry name" value="Mitochondrial_HTD2"/>
</dbReference>
<dbReference type="EMBL" id="QGGH01000001">
    <property type="protein sequence ID" value="PWJ94475.1"/>
    <property type="molecule type" value="Genomic_DNA"/>
</dbReference>
<dbReference type="RefSeq" id="WP_109660104.1">
    <property type="nucleotide sequence ID" value="NZ_QGGH01000001.1"/>
</dbReference>
<dbReference type="Pfam" id="PF13452">
    <property type="entry name" value="FAS1_DH_region"/>
    <property type="match status" value="1"/>
</dbReference>
<accession>A0A8E3B7Q1</accession>
<feature type="domain" description="FAS1-like dehydratase" evidence="1">
    <location>
        <begin position="11"/>
        <end position="139"/>
    </location>
</feature>
<dbReference type="SUPFAM" id="SSF54637">
    <property type="entry name" value="Thioesterase/thiol ester dehydrase-isomerase"/>
    <property type="match status" value="2"/>
</dbReference>
<dbReference type="Gene3D" id="3.10.129.10">
    <property type="entry name" value="Hotdog Thioesterase"/>
    <property type="match status" value="2"/>
</dbReference>
<dbReference type="AlphaFoldDB" id="A0A8E3B7Q1"/>
<dbReference type="InterPro" id="IPR029069">
    <property type="entry name" value="HotDog_dom_sf"/>
</dbReference>
<evidence type="ECO:0000313" key="2">
    <source>
        <dbReference type="EMBL" id="PWJ94475.1"/>
    </source>
</evidence>
<comment type="caution">
    <text evidence="2">The sequence shown here is derived from an EMBL/GenBank/DDBJ whole genome shotgun (WGS) entry which is preliminary data.</text>
</comment>
<organism evidence="2 3">
    <name type="scientific">Rhizobium loti</name>
    <name type="common">Mesorhizobium loti</name>
    <dbReference type="NCBI Taxonomy" id="381"/>
    <lineage>
        <taxon>Bacteria</taxon>
        <taxon>Pseudomonadati</taxon>
        <taxon>Pseudomonadota</taxon>
        <taxon>Alphaproteobacteria</taxon>
        <taxon>Hyphomicrobiales</taxon>
        <taxon>Phyllobacteriaceae</taxon>
        <taxon>Mesorhizobium</taxon>
    </lineage>
</organism>
<dbReference type="InterPro" id="IPR039569">
    <property type="entry name" value="FAS1-like_DH_region"/>
</dbReference>
<protein>
    <submittedName>
        <fullName evidence="2">3-methylfumaryl-CoA hydratase</fullName>
    </submittedName>
</protein>
<dbReference type="Proteomes" id="UP000245631">
    <property type="component" value="Unassembled WGS sequence"/>
</dbReference>
<sequence length="280" mass="30214">MSLDTSTLQEWVGRTYEVEDVVTPRLLASFGATLGDYAAQTAEGAATPGLHWCLTPDIADRRELGPDGHPAKGSFLPPVLLPRRMWAASDVRFMAPIRSGDRIRRRSTLTAIEEKQGRTGPLTFVTVRHDIANDAGPVIEEDQTIVYRGAEANAAPSAPPANPNPTAPHELSVDVDPVLLFRYSALTFNGHRIHYDAPYATTVEHYPGLVIHGPLQATLLVNFATAIVGAAPRRFSFRGVRPASGPQRLLLSATSPGQDGMALEVRSADGHVTVKATAQW</sequence>
<dbReference type="GO" id="GO:0019171">
    <property type="term" value="F:(3R)-hydroxyacyl-[acyl-carrier-protein] dehydratase activity"/>
    <property type="evidence" value="ECO:0007669"/>
    <property type="project" value="TreeGrafter"/>
</dbReference>
<dbReference type="PANTHER" id="PTHR28152">
    <property type="entry name" value="HYDROXYACYL-THIOESTER DEHYDRATASE TYPE 2, MITOCHONDRIAL"/>
    <property type="match status" value="1"/>
</dbReference>